<accession>A0A4D9DNB6</accession>
<evidence type="ECO:0000256" key="1">
    <source>
        <dbReference type="SAM" id="MobiDB-lite"/>
    </source>
</evidence>
<proteinExistence type="predicted"/>
<comment type="caution">
    <text evidence="2">The sequence shown here is derived from an EMBL/GenBank/DDBJ whole genome shotgun (WGS) entry which is preliminary data.</text>
</comment>
<evidence type="ECO:0000313" key="2">
    <source>
        <dbReference type="EMBL" id="TFJ97029.1"/>
    </source>
</evidence>
<organism evidence="2 3">
    <name type="scientific">Platysternon megacephalum</name>
    <name type="common">big-headed turtle</name>
    <dbReference type="NCBI Taxonomy" id="55544"/>
    <lineage>
        <taxon>Eukaryota</taxon>
        <taxon>Metazoa</taxon>
        <taxon>Chordata</taxon>
        <taxon>Craniata</taxon>
        <taxon>Vertebrata</taxon>
        <taxon>Euteleostomi</taxon>
        <taxon>Archelosauria</taxon>
        <taxon>Testudinata</taxon>
        <taxon>Testudines</taxon>
        <taxon>Cryptodira</taxon>
        <taxon>Durocryptodira</taxon>
        <taxon>Testudinoidea</taxon>
        <taxon>Platysternidae</taxon>
        <taxon>Platysternon</taxon>
    </lineage>
</organism>
<dbReference type="AlphaFoldDB" id="A0A4D9DNB6"/>
<feature type="region of interest" description="Disordered" evidence="1">
    <location>
        <begin position="23"/>
        <end position="48"/>
    </location>
</feature>
<feature type="compositionally biased region" description="Polar residues" evidence="1">
    <location>
        <begin position="28"/>
        <end position="45"/>
    </location>
</feature>
<dbReference type="Proteomes" id="UP000297703">
    <property type="component" value="Unassembled WGS sequence"/>
</dbReference>
<keyword evidence="3" id="KW-1185">Reference proteome</keyword>
<sequence length="139" mass="15750">MEEGKQRFQMVSGNRTALRRHSKGIGTDTEQQTMVSEGETPQQSKLGRKYRHERLLLFTHAMARWEGHSTSSAPSKCMDSIPPPPELAKRCHLPRWLLNIPWELNVSIHSPRLRKVRLYPVRPPPVPGVRGRAGAGNAK</sequence>
<reference evidence="2 3" key="2">
    <citation type="submission" date="2019-04" db="EMBL/GenBank/DDBJ databases">
        <title>The genome sequence of big-headed turtle.</title>
        <authorList>
            <person name="Gong S."/>
        </authorList>
    </citation>
    <scope>NUCLEOTIDE SEQUENCE [LARGE SCALE GENOMIC DNA]</scope>
    <source>
        <strain evidence="2">DO16091913</strain>
        <tissue evidence="2">Muscle</tissue>
    </source>
</reference>
<dbReference type="EMBL" id="QXTE01000541">
    <property type="protein sequence ID" value="TFJ97029.1"/>
    <property type="molecule type" value="Genomic_DNA"/>
</dbReference>
<protein>
    <submittedName>
        <fullName evidence="2">Molecular chaperone GroEL</fullName>
    </submittedName>
</protein>
<gene>
    <name evidence="2" type="ORF">DR999_PMT21142</name>
</gene>
<reference evidence="2 3" key="1">
    <citation type="submission" date="2019-04" db="EMBL/GenBank/DDBJ databases">
        <title>Draft genome of the big-headed turtle Platysternon megacephalum.</title>
        <authorList>
            <person name="Gong S."/>
        </authorList>
    </citation>
    <scope>NUCLEOTIDE SEQUENCE [LARGE SCALE GENOMIC DNA]</scope>
    <source>
        <strain evidence="2">DO16091913</strain>
        <tissue evidence="2">Muscle</tissue>
    </source>
</reference>
<evidence type="ECO:0000313" key="3">
    <source>
        <dbReference type="Proteomes" id="UP000297703"/>
    </source>
</evidence>
<name>A0A4D9DNB6_9SAUR</name>